<dbReference type="PANTHER" id="PTHR30461">
    <property type="entry name" value="DNA-INVERTASE FROM LAMBDOID PROPHAGE"/>
    <property type="match status" value="1"/>
</dbReference>
<dbReference type="PANTHER" id="PTHR30461:SF23">
    <property type="entry name" value="DNA RECOMBINASE-RELATED"/>
    <property type="match status" value="1"/>
</dbReference>
<feature type="domain" description="Recombinase" evidence="2">
    <location>
        <begin position="153"/>
        <end position="227"/>
    </location>
</feature>
<dbReference type="EMBL" id="JAMXFF010000094">
    <property type="protein sequence ID" value="MCT7970366.1"/>
    <property type="molecule type" value="Genomic_DNA"/>
</dbReference>
<sequence length="227" mass="25294">MSTQEQAQEGVSIDAQKEKLISYCAERHLEVVEVIVDDGISGGKYLSQRPGGQRLIELVSTKKVTHVLAAKLDRLFRNSADALWTIEGWDNKGITTHLLDVNGMGLDTSNPFGKMMLTMMAGFAQLERSLIKERTKTAMQHKKSTKRKYCREVYGFDINESGDMVANEQEQATITLIKRLRESGESLRAIASKLTELGIRTKRGGTDWIHTTVNSILKNSIHANVAS</sequence>
<evidence type="ECO:0000259" key="1">
    <source>
        <dbReference type="PROSITE" id="PS51736"/>
    </source>
</evidence>
<dbReference type="Pfam" id="PF00239">
    <property type="entry name" value="Resolvase"/>
    <property type="match status" value="1"/>
</dbReference>
<dbReference type="InterPro" id="IPR011109">
    <property type="entry name" value="DNA_bind_recombinase_dom"/>
</dbReference>
<dbReference type="InterPro" id="IPR050639">
    <property type="entry name" value="SSR_resolvase"/>
</dbReference>
<dbReference type="Gene3D" id="3.40.50.1390">
    <property type="entry name" value="Resolvase, N-terminal catalytic domain"/>
    <property type="match status" value="1"/>
</dbReference>
<dbReference type="Pfam" id="PF07508">
    <property type="entry name" value="Recombinase"/>
    <property type="match status" value="1"/>
</dbReference>
<evidence type="ECO:0000313" key="3">
    <source>
        <dbReference type="EMBL" id="MCT7970366.1"/>
    </source>
</evidence>
<dbReference type="InterPro" id="IPR038109">
    <property type="entry name" value="DNA_bind_recomb_sf"/>
</dbReference>
<dbReference type="SUPFAM" id="SSF53041">
    <property type="entry name" value="Resolvase-like"/>
    <property type="match status" value="1"/>
</dbReference>
<protein>
    <submittedName>
        <fullName evidence="3">Recombinase family protein</fullName>
    </submittedName>
</protein>
<name>A0ABT2N2R1_9CYAN</name>
<dbReference type="InterPro" id="IPR006119">
    <property type="entry name" value="Resolv_N"/>
</dbReference>
<gene>
    <name evidence="3" type="ORF">NG799_29050</name>
</gene>
<dbReference type="CDD" id="cd00338">
    <property type="entry name" value="Ser_Recombinase"/>
    <property type="match status" value="1"/>
</dbReference>
<dbReference type="SMART" id="SM00857">
    <property type="entry name" value="Resolvase"/>
    <property type="match status" value="1"/>
</dbReference>
<dbReference type="PROSITE" id="PS51736">
    <property type="entry name" value="RECOMBINASES_3"/>
    <property type="match status" value="1"/>
</dbReference>
<proteinExistence type="predicted"/>
<accession>A0ABT2N2R1</accession>
<dbReference type="Proteomes" id="UP001525890">
    <property type="component" value="Unassembled WGS sequence"/>
</dbReference>
<dbReference type="InterPro" id="IPR036162">
    <property type="entry name" value="Resolvase-like_N_sf"/>
</dbReference>
<evidence type="ECO:0000313" key="4">
    <source>
        <dbReference type="Proteomes" id="UP001525890"/>
    </source>
</evidence>
<feature type="domain" description="Resolvase/invertase-type recombinase catalytic" evidence="1">
    <location>
        <begin position="1"/>
        <end position="146"/>
    </location>
</feature>
<reference evidence="3 4" key="1">
    <citation type="journal article" date="2022" name="Front. Microbiol.">
        <title>High genomic differentiation and limited gene flow indicate recent cryptic speciation within the genus Laspinema (cyanobacteria).</title>
        <authorList>
            <person name="Stanojkovic A."/>
            <person name="Skoupy S."/>
            <person name="Skaloud P."/>
            <person name="Dvorak P."/>
        </authorList>
    </citation>
    <scope>NUCLEOTIDE SEQUENCE [LARGE SCALE GENOMIC DNA]</scope>
    <source>
        <strain evidence="3 4">D2a</strain>
    </source>
</reference>
<organism evidence="3 4">
    <name type="scientific">Laspinema palackyanum D2a</name>
    <dbReference type="NCBI Taxonomy" id="2953684"/>
    <lineage>
        <taxon>Bacteria</taxon>
        <taxon>Bacillati</taxon>
        <taxon>Cyanobacteriota</taxon>
        <taxon>Cyanophyceae</taxon>
        <taxon>Oscillatoriophycideae</taxon>
        <taxon>Oscillatoriales</taxon>
        <taxon>Laspinemataceae</taxon>
        <taxon>Laspinema</taxon>
        <taxon>Laspinema palackyanum</taxon>
    </lineage>
</organism>
<keyword evidence="4" id="KW-1185">Reference proteome</keyword>
<dbReference type="PROSITE" id="PS51737">
    <property type="entry name" value="RECOMBINASE_DNA_BIND"/>
    <property type="match status" value="1"/>
</dbReference>
<evidence type="ECO:0000259" key="2">
    <source>
        <dbReference type="PROSITE" id="PS51737"/>
    </source>
</evidence>
<dbReference type="Gene3D" id="3.90.1750.20">
    <property type="entry name" value="Putative Large Serine Recombinase, Chain B, Domain 2"/>
    <property type="match status" value="1"/>
</dbReference>
<comment type="caution">
    <text evidence="3">The sequence shown here is derived from an EMBL/GenBank/DDBJ whole genome shotgun (WGS) entry which is preliminary data.</text>
</comment>